<dbReference type="PROSITE" id="PS50093">
    <property type="entry name" value="PKD"/>
    <property type="match status" value="1"/>
</dbReference>
<proteinExistence type="predicted"/>
<organism evidence="3 4">
    <name type="scientific">Cellulomonas persica</name>
    <dbReference type="NCBI Taxonomy" id="76861"/>
    <lineage>
        <taxon>Bacteria</taxon>
        <taxon>Bacillati</taxon>
        <taxon>Actinomycetota</taxon>
        <taxon>Actinomycetes</taxon>
        <taxon>Micrococcales</taxon>
        <taxon>Cellulomonadaceae</taxon>
        <taxon>Cellulomonas</taxon>
    </lineage>
</organism>
<dbReference type="InterPro" id="IPR035986">
    <property type="entry name" value="PKD_dom_sf"/>
</dbReference>
<gene>
    <name evidence="3" type="ORF">CPE01_31990</name>
</gene>
<name>A0A510UY78_9CELL</name>
<protein>
    <recommendedName>
        <fullName evidence="2">PKD domain-containing protein</fullName>
    </recommendedName>
</protein>
<dbReference type="CDD" id="cd00146">
    <property type="entry name" value="PKD"/>
    <property type="match status" value="1"/>
</dbReference>
<accession>A0A510UY78</accession>
<dbReference type="Proteomes" id="UP000321386">
    <property type="component" value="Unassembled WGS sequence"/>
</dbReference>
<dbReference type="AlphaFoldDB" id="A0A510UY78"/>
<dbReference type="InterPro" id="IPR000601">
    <property type="entry name" value="PKD_dom"/>
</dbReference>
<sequence>MVSAAVFATVVALSVAVPASEPAPIYDVGGEDDTVVVSGFQAERERLAEEAKPPGKRKFTFKRTPVCQLPSASEQPCPQADPALPPLSLRCEAGAPFAPLWRQSLTSPGLGWQLRAPWTCPEDLLPTFSQEDLEALQIAPLEVSQQPASGPMLITKPVIVYTEPIEREYRVVLFDAFGVDVIVTPREYAWDFGDGYTTTTTEPGRPYPSFDIAHEYSETGDARVTLTTTWTARYRVDEDPLGRWLDADGSVTTIHQGVPFEVIELRSRLVG</sequence>
<dbReference type="RefSeq" id="WP_146807832.1">
    <property type="nucleotide sequence ID" value="NZ_BJUA01000036.1"/>
</dbReference>
<dbReference type="GO" id="GO:0005975">
    <property type="term" value="P:carbohydrate metabolic process"/>
    <property type="evidence" value="ECO:0007669"/>
    <property type="project" value="UniProtKB-ARBA"/>
</dbReference>
<evidence type="ECO:0000313" key="4">
    <source>
        <dbReference type="Proteomes" id="UP000321386"/>
    </source>
</evidence>
<feature type="domain" description="PKD" evidence="2">
    <location>
        <begin position="184"/>
        <end position="229"/>
    </location>
</feature>
<dbReference type="Gene3D" id="2.60.40.10">
    <property type="entry name" value="Immunoglobulins"/>
    <property type="match status" value="1"/>
</dbReference>
<evidence type="ECO:0000313" key="3">
    <source>
        <dbReference type="EMBL" id="GEK19466.1"/>
    </source>
</evidence>
<evidence type="ECO:0000259" key="2">
    <source>
        <dbReference type="PROSITE" id="PS50093"/>
    </source>
</evidence>
<dbReference type="OrthoDB" id="5192284at2"/>
<dbReference type="SUPFAM" id="SSF49299">
    <property type="entry name" value="PKD domain"/>
    <property type="match status" value="1"/>
</dbReference>
<keyword evidence="4" id="KW-1185">Reference proteome</keyword>
<dbReference type="InterPro" id="IPR013783">
    <property type="entry name" value="Ig-like_fold"/>
</dbReference>
<comment type="caution">
    <text evidence="3">The sequence shown here is derived from an EMBL/GenBank/DDBJ whole genome shotgun (WGS) entry which is preliminary data.</text>
</comment>
<keyword evidence="1" id="KW-0732">Signal</keyword>
<reference evidence="3 4" key="1">
    <citation type="submission" date="2019-07" db="EMBL/GenBank/DDBJ databases">
        <title>Whole genome shotgun sequence of Cellulomonas persica NBRC 101101.</title>
        <authorList>
            <person name="Hosoyama A."/>
            <person name="Uohara A."/>
            <person name="Ohji S."/>
            <person name="Ichikawa N."/>
        </authorList>
    </citation>
    <scope>NUCLEOTIDE SEQUENCE [LARGE SCALE GENOMIC DNA]</scope>
    <source>
        <strain evidence="3 4">NBRC 101101</strain>
    </source>
</reference>
<feature type="signal peptide" evidence="1">
    <location>
        <begin position="1"/>
        <end position="19"/>
    </location>
</feature>
<feature type="chain" id="PRO_5022241760" description="PKD domain-containing protein" evidence="1">
    <location>
        <begin position="20"/>
        <end position="271"/>
    </location>
</feature>
<dbReference type="EMBL" id="BJUA01000036">
    <property type="protein sequence ID" value="GEK19466.1"/>
    <property type="molecule type" value="Genomic_DNA"/>
</dbReference>
<evidence type="ECO:0000256" key="1">
    <source>
        <dbReference type="SAM" id="SignalP"/>
    </source>
</evidence>